<dbReference type="Proteomes" id="UP000789595">
    <property type="component" value="Unassembled WGS sequence"/>
</dbReference>
<feature type="compositionally biased region" description="Basic residues" evidence="1">
    <location>
        <begin position="185"/>
        <end position="195"/>
    </location>
</feature>
<protein>
    <recommendedName>
        <fullName evidence="2">Micro-fibrillar-associated protein 1 C-terminal domain-containing protein</fullName>
    </recommendedName>
</protein>
<feature type="compositionally biased region" description="Basic and acidic residues" evidence="1">
    <location>
        <begin position="277"/>
        <end position="294"/>
    </location>
</feature>
<feature type="compositionally biased region" description="Acidic residues" evidence="1">
    <location>
        <begin position="331"/>
        <end position="347"/>
    </location>
</feature>
<feature type="compositionally biased region" description="Low complexity" evidence="1">
    <location>
        <begin position="307"/>
        <end position="323"/>
    </location>
</feature>
<feature type="compositionally biased region" description="Low complexity" evidence="1">
    <location>
        <begin position="196"/>
        <end position="207"/>
    </location>
</feature>
<evidence type="ECO:0000259" key="2">
    <source>
        <dbReference type="Pfam" id="PF06991"/>
    </source>
</evidence>
<dbReference type="PANTHER" id="PTHR15327">
    <property type="entry name" value="MICROFIBRIL-ASSOCIATED PROTEIN"/>
    <property type="match status" value="1"/>
</dbReference>
<dbReference type="InterPro" id="IPR033194">
    <property type="entry name" value="MFAP1"/>
</dbReference>
<dbReference type="EMBL" id="CAKKNE010000005">
    <property type="protein sequence ID" value="CAH0378371.1"/>
    <property type="molecule type" value="Genomic_DNA"/>
</dbReference>
<feature type="compositionally biased region" description="Low complexity" evidence="1">
    <location>
        <begin position="219"/>
        <end position="248"/>
    </location>
</feature>
<gene>
    <name evidence="3" type="ORF">PECAL_5P28830</name>
</gene>
<feature type="compositionally biased region" description="Basic and acidic residues" evidence="1">
    <location>
        <begin position="359"/>
        <end position="379"/>
    </location>
</feature>
<feature type="region of interest" description="Disordered" evidence="1">
    <location>
        <begin position="359"/>
        <end position="403"/>
    </location>
</feature>
<proteinExistence type="predicted"/>
<feature type="domain" description="Micro-fibrillar-associated protein 1 C-terminal" evidence="2">
    <location>
        <begin position="256"/>
        <end position="477"/>
    </location>
</feature>
<evidence type="ECO:0000313" key="4">
    <source>
        <dbReference type="Proteomes" id="UP000789595"/>
    </source>
</evidence>
<accession>A0A8J2X6N8</accession>
<dbReference type="OrthoDB" id="1111734at2759"/>
<feature type="compositionally biased region" description="Basic and acidic residues" evidence="1">
    <location>
        <begin position="388"/>
        <end position="403"/>
    </location>
</feature>
<evidence type="ECO:0000256" key="1">
    <source>
        <dbReference type="SAM" id="MobiDB-lite"/>
    </source>
</evidence>
<dbReference type="Pfam" id="PF06991">
    <property type="entry name" value="MFAP1"/>
    <property type="match status" value="1"/>
</dbReference>
<organism evidence="3 4">
    <name type="scientific">Pelagomonas calceolata</name>
    <dbReference type="NCBI Taxonomy" id="35677"/>
    <lineage>
        <taxon>Eukaryota</taxon>
        <taxon>Sar</taxon>
        <taxon>Stramenopiles</taxon>
        <taxon>Ochrophyta</taxon>
        <taxon>Pelagophyceae</taxon>
        <taxon>Pelagomonadales</taxon>
        <taxon>Pelagomonadaceae</taxon>
        <taxon>Pelagomonas</taxon>
    </lineage>
</organism>
<keyword evidence="4" id="KW-1185">Reference proteome</keyword>
<feature type="region of interest" description="Disordered" evidence="1">
    <location>
        <begin position="112"/>
        <end position="347"/>
    </location>
</feature>
<feature type="compositionally biased region" description="Low complexity" evidence="1">
    <location>
        <begin position="171"/>
        <end position="184"/>
    </location>
</feature>
<evidence type="ECO:0000313" key="3">
    <source>
        <dbReference type="EMBL" id="CAH0378371.1"/>
    </source>
</evidence>
<dbReference type="InterPro" id="IPR009730">
    <property type="entry name" value="MFAP1_C"/>
</dbReference>
<sequence>MEEGAGRRQDTFGLREIGLNLSTTQGDAASMMYTQDSTVDTVMQPIGVATSRDDPASKIGKRLQKNTRKVTRYFPGKAPKWVKSADDDDVKAFGAQRRRRAAEPVVIKTGAAAAAAAAAAPPAQPRRRQRAQAVVLKKAPAPAADAAPPPPVARPPLPPDSESDAEGDAQAAPVEAESADSAAARRARVRAKLKARQAAAAAAEAAPAAPPPPRDASPPRRAAAAAASPEAPADARAAASDGSSSDGSSSDDSDDSSDDGSEDARPVFVPKALRGTILEREAAEEKERQREKAAERRRKARADESRALVAEAVVRADAEAAMAKRGKSGEDSDDDAPDDTDDLEDPLEFEAWRVRELARATRERDERRKAADDEAETLRRRALSPAARRAEDEKIGKGKKPEKAKWKFLQKYHHKGAFFMDDDTLAKAGEGDVRNRATDGAVLEDKFDRAALPKVMQVKDFGFQGRTKYTHLSDQDTTFVDRDNPMNGWLQRRHKADDPLRRGYDRRRGGTQDIDKAFERRRR</sequence>
<dbReference type="AlphaFoldDB" id="A0A8J2X6N8"/>
<comment type="caution">
    <text evidence="3">The sequence shown here is derived from an EMBL/GenBank/DDBJ whole genome shotgun (WGS) entry which is preliminary data.</text>
</comment>
<name>A0A8J2X6N8_9STRA</name>
<feature type="compositionally biased region" description="Low complexity" evidence="1">
    <location>
        <begin position="112"/>
        <end position="121"/>
    </location>
</feature>
<feature type="region of interest" description="Disordered" evidence="1">
    <location>
        <begin position="477"/>
        <end position="523"/>
    </location>
</feature>
<reference evidence="3" key="1">
    <citation type="submission" date="2021-11" db="EMBL/GenBank/DDBJ databases">
        <authorList>
            <consortium name="Genoscope - CEA"/>
            <person name="William W."/>
        </authorList>
    </citation>
    <scope>NUCLEOTIDE SEQUENCE</scope>
</reference>
<feature type="compositionally biased region" description="Basic and acidic residues" evidence="1">
    <location>
        <begin position="495"/>
        <end position="523"/>
    </location>
</feature>
<feature type="compositionally biased region" description="Pro residues" evidence="1">
    <location>
        <begin position="147"/>
        <end position="159"/>
    </location>
</feature>
<feature type="compositionally biased region" description="Acidic residues" evidence="1">
    <location>
        <begin position="249"/>
        <end position="261"/>
    </location>
</feature>
<feature type="compositionally biased region" description="Low complexity" evidence="1">
    <location>
        <begin position="131"/>
        <end position="146"/>
    </location>
</feature>